<keyword evidence="2" id="KW-1185">Reference proteome</keyword>
<protein>
    <submittedName>
        <fullName evidence="1">Uncharacterized protein</fullName>
    </submittedName>
</protein>
<dbReference type="Proteomes" id="UP000076858">
    <property type="component" value="Unassembled WGS sequence"/>
</dbReference>
<comment type="caution">
    <text evidence="1">The sequence shown here is derived from an EMBL/GenBank/DDBJ whole genome shotgun (WGS) entry which is preliminary data.</text>
</comment>
<reference evidence="1 2" key="1">
    <citation type="submission" date="2016-03" db="EMBL/GenBank/DDBJ databases">
        <title>EvidentialGene: Evidence-directed Construction of Genes on Genomes.</title>
        <authorList>
            <person name="Gilbert D.G."/>
            <person name="Choi J.-H."/>
            <person name="Mockaitis K."/>
            <person name="Colbourne J."/>
            <person name="Pfrender M."/>
        </authorList>
    </citation>
    <scope>NUCLEOTIDE SEQUENCE [LARGE SCALE GENOMIC DNA]</scope>
    <source>
        <strain evidence="1 2">Xinb3</strain>
        <tissue evidence="1">Complete organism</tissue>
    </source>
</reference>
<gene>
    <name evidence="1" type="ORF">APZ42_014192</name>
</gene>
<proteinExistence type="predicted"/>
<evidence type="ECO:0000313" key="1">
    <source>
        <dbReference type="EMBL" id="KZS19317.1"/>
    </source>
</evidence>
<sequence length="42" mass="4566">MKYQLNKTIPAAVVLMLLSLLSSHVGANIFVVESSGPKRQKP</sequence>
<dbReference type="AlphaFoldDB" id="A0A162Q1I1"/>
<organism evidence="1 2">
    <name type="scientific">Daphnia magna</name>
    <dbReference type="NCBI Taxonomy" id="35525"/>
    <lineage>
        <taxon>Eukaryota</taxon>
        <taxon>Metazoa</taxon>
        <taxon>Ecdysozoa</taxon>
        <taxon>Arthropoda</taxon>
        <taxon>Crustacea</taxon>
        <taxon>Branchiopoda</taxon>
        <taxon>Diplostraca</taxon>
        <taxon>Cladocera</taxon>
        <taxon>Anomopoda</taxon>
        <taxon>Daphniidae</taxon>
        <taxon>Daphnia</taxon>
    </lineage>
</organism>
<dbReference type="EMBL" id="LRGB01000389">
    <property type="protein sequence ID" value="KZS19317.1"/>
    <property type="molecule type" value="Genomic_DNA"/>
</dbReference>
<name>A0A162Q1I1_9CRUS</name>
<accession>A0A162Q1I1</accession>
<evidence type="ECO:0000313" key="2">
    <source>
        <dbReference type="Proteomes" id="UP000076858"/>
    </source>
</evidence>